<dbReference type="EMBL" id="OU503039">
    <property type="protein sequence ID" value="CAI9759672.1"/>
    <property type="molecule type" value="Genomic_DNA"/>
</dbReference>
<proteinExistence type="inferred from homology"/>
<sequence length="142" mass="16548">MAEVSFICKRTVISTKPVQPGKFCPLSVLDRVMERNYLHIVLYYQSPVERKPGELTKKLREANAEMLSSFPIITGRLLKTPEGHWTIKCNDAGMRMVEARAKGSVEEWLQNLDREKELQLVHWEEMFHKPLLNLKKVELQLD</sequence>
<keyword evidence="2" id="KW-0808">Transferase</keyword>
<keyword evidence="3" id="KW-0012">Acyltransferase</keyword>
<protein>
    <submittedName>
        <fullName evidence="4">Uncharacterized protein</fullName>
    </submittedName>
</protein>
<gene>
    <name evidence="4" type="ORF">FPE_LOCUS7102</name>
</gene>
<name>A0AAD2DM48_9LAMI</name>
<dbReference type="AlphaFoldDB" id="A0AAD2DM48"/>
<dbReference type="InterPro" id="IPR023213">
    <property type="entry name" value="CAT-like_dom_sf"/>
</dbReference>
<organism evidence="4 5">
    <name type="scientific">Fraxinus pennsylvanica</name>
    <dbReference type="NCBI Taxonomy" id="56036"/>
    <lineage>
        <taxon>Eukaryota</taxon>
        <taxon>Viridiplantae</taxon>
        <taxon>Streptophyta</taxon>
        <taxon>Embryophyta</taxon>
        <taxon>Tracheophyta</taxon>
        <taxon>Spermatophyta</taxon>
        <taxon>Magnoliopsida</taxon>
        <taxon>eudicotyledons</taxon>
        <taxon>Gunneridae</taxon>
        <taxon>Pentapetalae</taxon>
        <taxon>asterids</taxon>
        <taxon>lamiids</taxon>
        <taxon>Lamiales</taxon>
        <taxon>Oleaceae</taxon>
        <taxon>Oleeae</taxon>
        <taxon>Fraxinus</taxon>
    </lineage>
</organism>
<evidence type="ECO:0000313" key="5">
    <source>
        <dbReference type="Proteomes" id="UP000834106"/>
    </source>
</evidence>
<keyword evidence="5" id="KW-1185">Reference proteome</keyword>
<evidence type="ECO:0000256" key="1">
    <source>
        <dbReference type="ARBA" id="ARBA00009861"/>
    </source>
</evidence>
<dbReference type="GO" id="GO:0016746">
    <property type="term" value="F:acyltransferase activity"/>
    <property type="evidence" value="ECO:0007669"/>
    <property type="project" value="UniProtKB-KW"/>
</dbReference>
<dbReference type="PANTHER" id="PTHR31623">
    <property type="entry name" value="F21J9.9"/>
    <property type="match status" value="1"/>
</dbReference>
<dbReference type="PANTHER" id="PTHR31623:SF17">
    <property type="entry name" value="F21J9.9"/>
    <property type="match status" value="1"/>
</dbReference>
<evidence type="ECO:0000256" key="3">
    <source>
        <dbReference type="ARBA" id="ARBA00023315"/>
    </source>
</evidence>
<dbReference type="Pfam" id="PF02458">
    <property type="entry name" value="Transferase"/>
    <property type="match status" value="1"/>
</dbReference>
<evidence type="ECO:0000256" key="2">
    <source>
        <dbReference type="ARBA" id="ARBA00022679"/>
    </source>
</evidence>
<dbReference type="Gene3D" id="3.30.559.10">
    <property type="entry name" value="Chloramphenicol acetyltransferase-like domain"/>
    <property type="match status" value="1"/>
</dbReference>
<accession>A0AAD2DM48</accession>
<comment type="similarity">
    <text evidence="1">Belongs to the plant acyltransferase family.</text>
</comment>
<dbReference type="Proteomes" id="UP000834106">
    <property type="component" value="Chromosome 4"/>
</dbReference>
<evidence type="ECO:0000313" key="4">
    <source>
        <dbReference type="EMBL" id="CAI9759672.1"/>
    </source>
</evidence>
<reference evidence="4" key="1">
    <citation type="submission" date="2023-05" db="EMBL/GenBank/DDBJ databases">
        <authorList>
            <person name="Huff M."/>
        </authorList>
    </citation>
    <scope>NUCLEOTIDE SEQUENCE</scope>
</reference>